<evidence type="ECO:0000256" key="1">
    <source>
        <dbReference type="SAM" id="MobiDB-lite"/>
    </source>
</evidence>
<organism evidence="2 3">
    <name type="scientific">Longimycelium tulufanense</name>
    <dbReference type="NCBI Taxonomy" id="907463"/>
    <lineage>
        <taxon>Bacteria</taxon>
        <taxon>Bacillati</taxon>
        <taxon>Actinomycetota</taxon>
        <taxon>Actinomycetes</taxon>
        <taxon>Pseudonocardiales</taxon>
        <taxon>Pseudonocardiaceae</taxon>
        <taxon>Longimycelium</taxon>
    </lineage>
</organism>
<dbReference type="EMBL" id="BMMK01000014">
    <property type="protein sequence ID" value="GGM59633.1"/>
    <property type="molecule type" value="Genomic_DNA"/>
</dbReference>
<dbReference type="GO" id="GO:0003677">
    <property type="term" value="F:DNA binding"/>
    <property type="evidence" value="ECO:0007669"/>
    <property type="project" value="InterPro"/>
</dbReference>
<evidence type="ECO:0000313" key="2">
    <source>
        <dbReference type="EMBL" id="GGM59633.1"/>
    </source>
</evidence>
<dbReference type="Pfam" id="PF02575">
    <property type="entry name" value="YbaB_DNA_bd"/>
    <property type="match status" value="1"/>
</dbReference>
<dbReference type="RefSeq" id="WP_189058655.1">
    <property type="nucleotide sequence ID" value="NZ_BMMK01000014.1"/>
</dbReference>
<dbReference type="InterPro" id="IPR036894">
    <property type="entry name" value="YbaB-like_sf"/>
</dbReference>
<dbReference type="Proteomes" id="UP000637578">
    <property type="component" value="Unassembled WGS sequence"/>
</dbReference>
<evidence type="ECO:0000313" key="3">
    <source>
        <dbReference type="Proteomes" id="UP000637578"/>
    </source>
</evidence>
<keyword evidence="3" id="KW-1185">Reference proteome</keyword>
<protein>
    <recommendedName>
        <fullName evidence="4">YbaB/EbfC DNA-binding family protein</fullName>
    </recommendedName>
</protein>
<dbReference type="Gene3D" id="3.30.1310.10">
    <property type="entry name" value="Nucleoid-associated protein YbaB-like domain"/>
    <property type="match status" value="1"/>
</dbReference>
<comment type="caution">
    <text evidence="2">The sequence shown here is derived from an EMBL/GenBank/DDBJ whole genome shotgun (WGS) entry which is preliminary data.</text>
</comment>
<gene>
    <name evidence="2" type="ORF">GCM10012275_33450</name>
</gene>
<feature type="region of interest" description="Disordered" evidence="1">
    <location>
        <begin position="126"/>
        <end position="164"/>
    </location>
</feature>
<evidence type="ECO:0008006" key="4">
    <source>
        <dbReference type="Google" id="ProtNLM"/>
    </source>
</evidence>
<sequence length="164" mass="17232">MNEAGPSSDDLIAAAEERRRASERLTQTLDKITGTAKSPDGSVVATATARGELCGLHLEPAALRLGPQRLGELVAQTAQQAARDALQRCYNALAPVLGDHMTLLVEQLAGPAPARVDGWDVASTMRPPLVAGRGRPRPAQEETGPHAVAEETGVFNPATLPSDR</sequence>
<name>A0A8J3CCM9_9PSEU</name>
<dbReference type="InterPro" id="IPR004401">
    <property type="entry name" value="YbaB/EbfC"/>
</dbReference>
<proteinExistence type="predicted"/>
<dbReference type="SUPFAM" id="SSF82607">
    <property type="entry name" value="YbaB-like"/>
    <property type="match status" value="1"/>
</dbReference>
<reference evidence="2" key="1">
    <citation type="journal article" date="2014" name="Int. J. Syst. Evol. Microbiol.">
        <title>Complete genome sequence of Corynebacterium casei LMG S-19264T (=DSM 44701T), isolated from a smear-ripened cheese.</title>
        <authorList>
            <consortium name="US DOE Joint Genome Institute (JGI-PGF)"/>
            <person name="Walter F."/>
            <person name="Albersmeier A."/>
            <person name="Kalinowski J."/>
            <person name="Ruckert C."/>
        </authorList>
    </citation>
    <scope>NUCLEOTIDE SEQUENCE</scope>
    <source>
        <strain evidence="2">CGMCC 4.5737</strain>
    </source>
</reference>
<reference evidence="2" key="2">
    <citation type="submission" date="2020-09" db="EMBL/GenBank/DDBJ databases">
        <authorList>
            <person name="Sun Q."/>
            <person name="Zhou Y."/>
        </authorList>
    </citation>
    <scope>NUCLEOTIDE SEQUENCE</scope>
    <source>
        <strain evidence="2">CGMCC 4.5737</strain>
    </source>
</reference>
<feature type="region of interest" description="Disordered" evidence="1">
    <location>
        <begin position="1"/>
        <end position="20"/>
    </location>
</feature>
<dbReference type="AlphaFoldDB" id="A0A8J3CCM9"/>
<accession>A0A8J3CCM9</accession>